<proteinExistence type="predicted"/>
<dbReference type="EMBL" id="ATBP01003380">
    <property type="protein sequence ID" value="ETR64966.1"/>
    <property type="molecule type" value="Genomic_DNA"/>
</dbReference>
<comment type="caution">
    <text evidence="1">The sequence shown here is derived from an EMBL/GenBank/DDBJ whole genome shotgun (WGS) entry which is preliminary data.</text>
</comment>
<dbReference type="AlphaFoldDB" id="A0A1V1NR41"/>
<organism evidence="1 2">
    <name type="scientific">Candidatus Magnetoglobus multicellularis str. Araruama</name>
    <dbReference type="NCBI Taxonomy" id="890399"/>
    <lineage>
        <taxon>Bacteria</taxon>
        <taxon>Pseudomonadati</taxon>
        <taxon>Thermodesulfobacteriota</taxon>
        <taxon>Desulfobacteria</taxon>
        <taxon>Desulfobacterales</taxon>
        <taxon>Desulfobacteraceae</taxon>
        <taxon>Candidatus Magnetoglobus</taxon>
    </lineage>
</organism>
<sequence>MNALLNNQSEFYLMKERIQDYYYQRISFLFGLDQISAICEYLFIKYAMIPKSLPFPISRPTDVTSELNLLIEQTQPDISNVDDVDFNFRQDSHEIAIKQAIEADEELQSYFKKEIL</sequence>
<reference evidence="2" key="1">
    <citation type="submission" date="2012-11" db="EMBL/GenBank/DDBJ databases">
        <authorList>
            <person name="Lucero-Rivera Y.E."/>
            <person name="Tovar-Ramirez D."/>
        </authorList>
    </citation>
    <scope>NUCLEOTIDE SEQUENCE [LARGE SCALE GENOMIC DNA]</scope>
    <source>
        <strain evidence="2">Araruama</strain>
    </source>
</reference>
<evidence type="ECO:0000313" key="2">
    <source>
        <dbReference type="Proteomes" id="UP000189670"/>
    </source>
</evidence>
<accession>A0A1V1NR41</accession>
<evidence type="ECO:0000313" key="1">
    <source>
        <dbReference type="EMBL" id="ETR64966.1"/>
    </source>
</evidence>
<gene>
    <name evidence="1" type="ORF">OMM_15038</name>
</gene>
<name>A0A1V1NR41_9BACT</name>
<dbReference type="Proteomes" id="UP000189670">
    <property type="component" value="Unassembled WGS sequence"/>
</dbReference>
<protein>
    <submittedName>
        <fullName evidence="1">Uncharacterized protein</fullName>
    </submittedName>
</protein>